<evidence type="ECO:0000313" key="1">
    <source>
        <dbReference type="EMBL" id="CAD7443948.1"/>
    </source>
</evidence>
<accession>A0A7R9I3A9</accession>
<dbReference type="EMBL" id="OD566419">
    <property type="protein sequence ID" value="CAD7443948.1"/>
    <property type="molecule type" value="Genomic_DNA"/>
</dbReference>
<dbReference type="AlphaFoldDB" id="A0A7R9I3A9"/>
<name>A0A7R9I3A9_9NEOP</name>
<organism evidence="1">
    <name type="scientific">Timema bartmani</name>
    <dbReference type="NCBI Taxonomy" id="61472"/>
    <lineage>
        <taxon>Eukaryota</taxon>
        <taxon>Metazoa</taxon>
        <taxon>Ecdysozoa</taxon>
        <taxon>Arthropoda</taxon>
        <taxon>Hexapoda</taxon>
        <taxon>Insecta</taxon>
        <taxon>Pterygota</taxon>
        <taxon>Neoptera</taxon>
        <taxon>Polyneoptera</taxon>
        <taxon>Phasmatodea</taxon>
        <taxon>Timematodea</taxon>
        <taxon>Timematoidea</taxon>
        <taxon>Timematidae</taxon>
        <taxon>Timema</taxon>
    </lineage>
</organism>
<sequence length="131" mass="14501">MDIRARSSCLHRVLLPVRVIRLGTIYAIGLGIGKVEYRGSEPAFAWKESGNPFRKNHSQLTRPRFEPRSLPSSAVELNTTSALANYATEAGFPAVKKGQCCCEELYRLHVDSTGKRNKLLCLVCACQSFGN</sequence>
<protein>
    <submittedName>
        <fullName evidence="1">Uncharacterized protein</fullName>
    </submittedName>
</protein>
<proteinExistence type="predicted"/>
<reference evidence="1" key="1">
    <citation type="submission" date="2020-11" db="EMBL/GenBank/DDBJ databases">
        <authorList>
            <person name="Tran Van P."/>
        </authorList>
    </citation>
    <scope>NUCLEOTIDE SEQUENCE</scope>
</reference>
<gene>
    <name evidence="1" type="ORF">TBIB3V08_LOCUS6341</name>
</gene>